<keyword evidence="8" id="KW-1185">Reference proteome</keyword>
<dbReference type="InterPro" id="IPR032675">
    <property type="entry name" value="LRR_dom_sf"/>
</dbReference>
<evidence type="ECO:0000313" key="8">
    <source>
        <dbReference type="Proteomes" id="UP000238479"/>
    </source>
</evidence>
<dbReference type="PRINTS" id="PR00364">
    <property type="entry name" value="DISEASERSIST"/>
</dbReference>
<dbReference type="GO" id="GO:0051707">
    <property type="term" value="P:response to other organism"/>
    <property type="evidence" value="ECO:0007669"/>
    <property type="project" value="UniProtKB-ARBA"/>
</dbReference>
<dbReference type="InterPro" id="IPR002182">
    <property type="entry name" value="NB-ARC"/>
</dbReference>
<accession>A0A2P6RG38</accession>
<dbReference type="Pfam" id="PF18052">
    <property type="entry name" value="Rx_N"/>
    <property type="match status" value="1"/>
</dbReference>
<dbReference type="SMART" id="SM00382">
    <property type="entry name" value="AAA"/>
    <property type="match status" value="1"/>
</dbReference>
<dbReference type="Pfam" id="PF25019">
    <property type="entry name" value="LRR_R13L1-DRL21"/>
    <property type="match status" value="1"/>
</dbReference>
<evidence type="ECO:0000313" key="7">
    <source>
        <dbReference type="EMBL" id="PRQ45385.1"/>
    </source>
</evidence>
<dbReference type="SMART" id="SM00367">
    <property type="entry name" value="LRR_CC"/>
    <property type="match status" value="6"/>
</dbReference>
<dbReference type="Pfam" id="PF23598">
    <property type="entry name" value="LRR_14"/>
    <property type="match status" value="1"/>
</dbReference>
<dbReference type="GO" id="GO:0005524">
    <property type="term" value="F:ATP binding"/>
    <property type="evidence" value="ECO:0007669"/>
    <property type="project" value="UniProtKB-KW"/>
</dbReference>
<dbReference type="AlphaFoldDB" id="A0A2P6RG38"/>
<dbReference type="SUPFAM" id="SSF52540">
    <property type="entry name" value="P-loop containing nucleoside triphosphate hydrolases"/>
    <property type="match status" value="1"/>
</dbReference>
<dbReference type="Gene3D" id="1.10.8.430">
    <property type="entry name" value="Helical domain of apoptotic protease-activating factors"/>
    <property type="match status" value="1"/>
</dbReference>
<keyword evidence="4" id="KW-0611">Plant defense</keyword>
<dbReference type="PANTHER" id="PTHR36766">
    <property type="entry name" value="PLANT BROAD-SPECTRUM MILDEW RESISTANCE PROTEIN RPW8"/>
    <property type="match status" value="1"/>
</dbReference>
<dbReference type="GO" id="GO:0016787">
    <property type="term" value="F:hydrolase activity"/>
    <property type="evidence" value="ECO:0007669"/>
    <property type="project" value="UniProtKB-KW"/>
</dbReference>
<feature type="domain" description="AAA+ ATPase" evidence="6">
    <location>
        <begin position="197"/>
        <end position="346"/>
    </location>
</feature>
<dbReference type="OMA" id="ICYCESA"/>
<keyword evidence="3" id="KW-0547">Nucleotide-binding</keyword>
<dbReference type="InterPro" id="IPR041118">
    <property type="entry name" value="Rx_N"/>
</dbReference>
<dbReference type="InterPro" id="IPR056789">
    <property type="entry name" value="LRR_R13L1-DRL21"/>
</dbReference>
<keyword evidence="7" id="KW-0378">Hydrolase</keyword>
<dbReference type="EMBL" id="PDCK01000041">
    <property type="protein sequence ID" value="PRQ45385.1"/>
    <property type="molecule type" value="Genomic_DNA"/>
</dbReference>
<name>A0A2P6RG38_ROSCH</name>
<dbReference type="InterPro" id="IPR003593">
    <property type="entry name" value="AAA+_ATPase"/>
</dbReference>
<keyword evidence="5" id="KW-0067">ATP-binding</keyword>
<organism evidence="7 8">
    <name type="scientific">Rosa chinensis</name>
    <name type="common">China rose</name>
    <dbReference type="NCBI Taxonomy" id="74649"/>
    <lineage>
        <taxon>Eukaryota</taxon>
        <taxon>Viridiplantae</taxon>
        <taxon>Streptophyta</taxon>
        <taxon>Embryophyta</taxon>
        <taxon>Tracheophyta</taxon>
        <taxon>Spermatophyta</taxon>
        <taxon>Magnoliopsida</taxon>
        <taxon>eudicotyledons</taxon>
        <taxon>Gunneridae</taxon>
        <taxon>Pentapetalae</taxon>
        <taxon>rosids</taxon>
        <taxon>fabids</taxon>
        <taxon>Rosales</taxon>
        <taxon>Rosaceae</taxon>
        <taxon>Rosoideae</taxon>
        <taxon>Rosoideae incertae sedis</taxon>
        <taxon>Rosa</taxon>
    </lineage>
</organism>
<dbReference type="Gene3D" id="3.40.50.300">
    <property type="entry name" value="P-loop containing nucleotide triphosphate hydrolases"/>
    <property type="match status" value="1"/>
</dbReference>
<dbReference type="InterPro" id="IPR006553">
    <property type="entry name" value="Leu-rich_rpt_Cys-con_subtyp"/>
</dbReference>
<dbReference type="GO" id="GO:0006952">
    <property type="term" value="P:defense response"/>
    <property type="evidence" value="ECO:0007669"/>
    <property type="project" value="UniProtKB-KW"/>
</dbReference>
<evidence type="ECO:0000256" key="2">
    <source>
        <dbReference type="ARBA" id="ARBA00022737"/>
    </source>
</evidence>
<keyword evidence="1" id="KW-0433">Leucine-rich repeat</keyword>
<comment type="caution">
    <text evidence="7">The sequence shown here is derived from an EMBL/GenBank/DDBJ whole genome shotgun (WGS) entry which is preliminary data.</text>
</comment>
<sequence>MAEFLLTFSAKEILTKVISLATEEFTLVLGFKGDLAQLHASFLKIQAMLLDIDHSHGRGVTLENWVKDLEDIAHKADDVLDEIGYEVLRRKVELRNQMKKKVKFFFSHNNPIAFRFKMAHKIKRINKSLLDLNDEAAGPIGLVARIQADATSQDVEVPDRETISKFYNDEKLIIGREEVVSDIVKTLTKSNYSAENYPPVLAIVGMAGLGKTTLAKSIFHESKIDKHFHVRIWVCVSTPFEVKTILRRILESLKSEEAAVQGKEKICNLIQKELKKKRYLLVLDDVWSEDPQKWEELKNCLLTVEDTQGSSIIVTTRSDNVAKVLETLPRCDLRRLSDDECWLIMKDKSFSVESAPMSKEQETAGKEIAKKCGGVPLMAKVLGPMLRSKTTDEWRSIVNSKIWDLPEGEKRILSILKLSFDELKPSSLKQCFAYCSMFFKDFDIEKDDLIQLWMAQGWLHPCPDKGLDMEERDIMELPISIGKMKHLRYLNVLKTRIKTFPKSIGQLYNLQTLKIAYQLEEFPREIANLINLRHIYFGRYMKVPSGILGRFTNLRSLPFLKVGKETGPRIEELSGLNQLQNTLSIYGLENVRDGEEAQKANLVEKKHIRKLILEWKLDRPSHNVENEDDVLKGLRPHDSLEFLEIHEFMGVEFPSWLLLANNLKEIELLGCNKCEGVPVLGHLPSLSCVKIRSMENLTCMGSEFYGDIHVNCGNGSSKEARPLFPALKTLHIEEAQNLIEWMEAPTEGGSRVVFPCLEELTLIHCDQLTSAPSHFPSLKKLVIREMDSGGMPIASILSNQLTTLTYLNLWDVGGLTCLPEGMLENNKNLAHLHISSCSELTHIAEEFEHYCASLSHLDIYDCNNLRYLPDGILTSSLKTLSLWHCDNLKYIPDATRGGLTTLETLDVMRCPKITSIPFSQGLPSLGVLSIEDCPELSSLPGGLELCTSIRRLRITRCPKVPSISIESLSTSLQQLCVSNLDSLPISRGGFTSLRDLEICYCESAQFGPEFSAFFQTLESLQKLKIWWCDNLETIPSSDKLTSLRSLEISWCRKLKCLPDGLAASSQSCSLTRLKELTIGRFCEKLHAFPAFQAIPQLESLTICGWRKLKSLPEQIQHLPSLRHLEIRSFGGVQAIPEWLGNLASLEDLTIRSCSSLKYLPPVEAMQRLTKLKEINISNCPRLEERCTEESGSEWPKIRHIPLIKIGDIKIEN</sequence>
<evidence type="ECO:0000256" key="4">
    <source>
        <dbReference type="ARBA" id="ARBA00022821"/>
    </source>
</evidence>
<dbReference type="Gene3D" id="3.80.10.10">
    <property type="entry name" value="Ribonuclease Inhibitor"/>
    <property type="match status" value="3"/>
</dbReference>
<dbReference type="PANTHER" id="PTHR36766:SF70">
    <property type="entry name" value="DISEASE RESISTANCE PROTEIN RGA4"/>
    <property type="match status" value="1"/>
</dbReference>
<dbReference type="InterPro" id="IPR055414">
    <property type="entry name" value="LRR_R13L4/SHOC2-like"/>
</dbReference>
<evidence type="ECO:0000256" key="3">
    <source>
        <dbReference type="ARBA" id="ARBA00022741"/>
    </source>
</evidence>
<proteinExistence type="predicted"/>
<dbReference type="Gene3D" id="1.20.5.4130">
    <property type="match status" value="1"/>
</dbReference>
<protein>
    <submittedName>
        <fullName evidence="7">Putative P-loop containing nucleoside triphosphate hydrolase, leucine-rich repeat domain, L</fullName>
    </submittedName>
</protein>
<dbReference type="InterPro" id="IPR042197">
    <property type="entry name" value="Apaf_helical"/>
</dbReference>
<gene>
    <name evidence="7" type="ORF">RchiOBHm_Chr3g0490761</name>
</gene>
<reference evidence="7 8" key="1">
    <citation type="journal article" date="2018" name="Nat. Genet.">
        <title>The Rosa genome provides new insights in the design of modern roses.</title>
        <authorList>
            <person name="Bendahmane M."/>
        </authorList>
    </citation>
    <scope>NUCLEOTIDE SEQUENCE [LARGE SCALE GENOMIC DNA]</scope>
    <source>
        <strain evidence="8">cv. Old Blush</strain>
    </source>
</reference>
<dbReference type="InterPro" id="IPR027417">
    <property type="entry name" value="P-loop_NTPase"/>
</dbReference>
<dbReference type="Pfam" id="PF00931">
    <property type="entry name" value="NB-ARC"/>
    <property type="match status" value="1"/>
</dbReference>
<evidence type="ECO:0000256" key="1">
    <source>
        <dbReference type="ARBA" id="ARBA00022614"/>
    </source>
</evidence>
<evidence type="ECO:0000259" key="6">
    <source>
        <dbReference type="SMART" id="SM00382"/>
    </source>
</evidence>
<dbReference type="SUPFAM" id="SSF52058">
    <property type="entry name" value="L domain-like"/>
    <property type="match status" value="2"/>
</dbReference>
<keyword evidence="2" id="KW-0677">Repeat</keyword>
<dbReference type="Proteomes" id="UP000238479">
    <property type="component" value="Chromosome 3"/>
</dbReference>
<evidence type="ECO:0000256" key="5">
    <source>
        <dbReference type="ARBA" id="ARBA00022840"/>
    </source>
</evidence>
<dbReference type="Gramene" id="PRQ45385">
    <property type="protein sequence ID" value="PRQ45385"/>
    <property type="gene ID" value="RchiOBHm_Chr3g0490761"/>
</dbReference>
<dbReference type="CDD" id="cd00009">
    <property type="entry name" value="AAA"/>
    <property type="match status" value="1"/>
</dbReference>
<dbReference type="GO" id="GO:0043531">
    <property type="term" value="F:ADP binding"/>
    <property type="evidence" value="ECO:0007669"/>
    <property type="project" value="InterPro"/>
</dbReference>
<dbReference type="FunFam" id="3.40.50.300:FF:001091">
    <property type="entry name" value="Probable disease resistance protein At1g61300"/>
    <property type="match status" value="1"/>
</dbReference>